<organism evidence="2 3">
    <name type="scientific">Winogradskyella pulchriflava</name>
    <dbReference type="NCBI Taxonomy" id="1110688"/>
    <lineage>
        <taxon>Bacteria</taxon>
        <taxon>Pseudomonadati</taxon>
        <taxon>Bacteroidota</taxon>
        <taxon>Flavobacteriia</taxon>
        <taxon>Flavobacteriales</taxon>
        <taxon>Flavobacteriaceae</taxon>
        <taxon>Winogradskyella</taxon>
    </lineage>
</organism>
<evidence type="ECO:0000256" key="1">
    <source>
        <dbReference type="SAM" id="SignalP"/>
    </source>
</evidence>
<evidence type="ECO:0000313" key="3">
    <source>
        <dbReference type="Proteomes" id="UP001589832"/>
    </source>
</evidence>
<proteinExistence type="predicted"/>
<feature type="signal peptide" evidence="1">
    <location>
        <begin position="1"/>
        <end position="20"/>
    </location>
</feature>
<dbReference type="Proteomes" id="UP001589832">
    <property type="component" value="Unassembled WGS sequence"/>
</dbReference>
<comment type="caution">
    <text evidence="2">The sequence shown here is derived from an EMBL/GenBank/DDBJ whole genome shotgun (WGS) entry which is preliminary data.</text>
</comment>
<keyword evidence="1" id="KW-0732">Signal</keyword>
<sequence length="180" mass="20774">MKSILPITFLVFCSVGFSQAKDSIQVKHEAFFKTISDNGGTWVAENPKYDASNPEDFKVFILKTSLTDPLRLDADILGVNTKNDTIIFWKFTDFYAPDKKKNIYFQRSLNGLYYASGEATMTATERYCEMSFYYSGGEYLKHKDAHTFTDSNTMKSLSHDYDPKSQTWINESILIWKRKT</sequence>
<reference evidence="2 3" key="1">
    <citation type="submission" date="2024-09" db="EMBL/GenBank/DDBJ databases">
        <authorList>
            <person name="Sun Q."/>
            <person name="Mori K."/>
        </authorList>
    </citation>
    <scope>NUCLEOTIDE SEQUENCE [LARGE SCALE GENOMIC DNA]</scope>
    <source>
        <strain evidence="2 3">NCAIM B.02481</strain>
    </source>
</reference>
<name>A0ABV6QAN8_9FLAO</name>
<dbReference type="EMBL" id="JBHLTQ010000003">
    <property type="protein sequence ID" value="MFC0604466.1"/>
    <property type="molecule type" value="Genomic_DNA"/>
</dbReference>
<dbReference type="RefSeq" id="WP_386062135.1">
    <property type="nucleotide sequence ID" value="NZ_JBHLTQ010000003.1"/>
</dbReference>
<keyword evidence="3" id="KW-1185">Reference proteome</keyword>
<gene>
    <name evidence="2" type="ORF">ACFFGA_07865</name>
</gene>
<feature type="chain" id="PRO_5045533799" evidence="1">
    <location>
        <begin position="21"/>
        <end position="180"/>
    </location>
</feature>
<accession>A0ABV6QAN8</accession>
<evidence type="ECO:0000313" key="2">
    <source>
        <dbReference type="EMBL" id="MFC0604466.1"/>
    </source>
</evidence>
<protein>
    <submittedName>
        <fullName evidence="2">Uncharacterized protein</fullName>
    </submittedName>
</protein>